<dbReference type="EC" id="2.7.-.-" evidence="8"/>
<dbReference type="AlphaFoldDB" id="A0A1B0C9M9"/>
<name>A0A1B0C9M9_LUTLO</name>
<dbReference type="GO" id="GO:0005524">
    <property type="term" value="F:ATP binding"/>
    <property type="evidence" value="ECO:0007669"/>
    <property type="project" value="UniProtKB-KW"/>
</dbReference>
<keyword evidence="5" id="KW-0067">ATP-binding</keyword>
<dbReference type="Proteomes" id="UP000092461">
    <property type="component" value="Unassembled WGS sequence"/>
</dbReference>
<dbReference type="EMBL" id="AJWK01002495">
    <property type="status" value="NOT_ANNOTATED_CDS"/>
    <property type="molecule type" value="Genomic_DNA"/>
</dbReference>
<comment type="catalytic activity">
    <reaction evidence="6">
        <text>1D-myo-inositol 1,4,5-trisphosphate + 2 ATP = 1D-myo-inositol 1,3,4,5,6-pentakisphosphate + 2 ADP + 2 H(+)</text>
        <dbReference type="Rhea" id="RHEA:32359"/>
        <dbReference type="ChEBI" id="CHEBI:15378"/>
        <dbReference type="ChEBI" id="CHEBI:30616"/>
        <dbReference type="ChEBI" id="CHEBI:57733"/>
        <dbReference type="ChEBI" id="CHEBI:203600"/>
        <dbReference type="ChEBI" id="CHEBI:456216"/>
        <dbReference type="EC" id="2.7.1.151"/>
    </reaction>
</comment>
<comment type="similarity">
    <text evidence="1 8">Belongs to the inositol phosphokinase (IPK) family.</text>
</comment>
<evidence type="ECO:0000256" key="3">
    <source>
        <dbReference type="ARBA" id="ARBA00022741"/>
    </source>
</evidence>
<reference evidence="9" key="1">
    <citation type="submission" date="2020-05" db="UniProtKB">
        <authorList>
            <consortium name="EnsemblMetazoa"/>
        </authorList>
    </citation>
    <scope>IDENTIFICATION</scope>
    <source>
        <strain evidence="9">Jacobina</strain>
    </source>
</reference>
<dbReference type="EMBL" id="AJWK01002496">
    <property type="status" value="NOT_ANNOTATED_CDS"/>
    <property type="molecule type" value="Genomic_DNA"/>
</dbReference>
<comment type="catalytic activity">
    <reaction evidence="7">
        <text>1D-myo-inositol 1,3,4,6-tetrakisphosphate + ATP = 1D-myo-inositol 1,3,4,5,6-pentakisphosphate + ADP + H(+)</text>
        <dbReference type="Rhea" id="RHEA:12717"/>
        <dbReference type="ChEBI" id="CHEBI:15378"/>
        <dbReference type="ChEBI" id="CHEBI:30616"/>
        <dbReference type="ChEBI" id="CHEBI:57660"/>
        <dbReference type="ChEBI" id="CHEBI:57733"/>
        <dbReference type="ChEBI" id="CHEBI:456216"/>
        <dbReference type="EC" id="2.7.1.140"/>
    </reaction>
</comment>
<dbReference type="SUPFAM" id="SSF56104">
    <property type="entry name" value="SAICAR synthase-like"/>
    <property type="match status" value="3"/>
</dbReference>
<keyword evidence="10" id="KW-1185">Reference proteome</keyword>
<accession>A0A1B0C9M9</accession>
<proteinExistence type="inferred from homology"/>
<dbReference type="EMBL" id="AJWK01002497">
    <property type="status" value="NOT_ANNOTATED_CDS"/>
    <property type="molecule type" value="Genomic_DNA"/>
</dbReference>
<evidence type="ECO:0000256" key="4">
    <source>
        <dbReference type="ARBA" id="ARBA00022777"/>
    </source>
</evidence>
<evidence type="ECO:0000313" key="10">
    <source>
        <dbReference type="Proteomes" id="UP000092461"/>
    </source>
</evidence>
<protein>
    <recommendedName>
        <fullName evidence="8">Kinase</fullName>
        <ecNumber evidence="8">2.7.-.-</ecNumber>
    </recommendedName>
</protein>
<dbReference type="GO" id="GO:0047326">
    <property type="term" value="F:inositol-1,3,4,6-tetrakisphosphate 5-kinase activity"/>
    <property type="evidence" value="ECO:0007669"/>
    <property type="project" value="RHEA"/>
</dbReference>
<dbReference type="VEuPathDB" id="VectorBase:LLONM1_003003"/>
<dbReference type="GO" id="GO:0008440">
    <property type="term" value="F:inositol-1,4,5-trisphosphate 3-kinase activity"/>
    <property type="evidence" value="ECO:0007669"/>
    <property type="project" value="TreeGrafter"/>
</dbReference>
<evidence type="ECO:0000256" key="7">
    <source>
        <dbReference type="ARBA" id="ARBA00036525"/>
    </source>
</evidence>
<dbReference type="PANTHER" id="PTHR12400:SF51">
    <property type="entry name" value="INOSITOL POLYPHOSPHATE MULTIKINASE"/>
    <property type="match status" value="1"/>
</dbReference>
<evidence type="ECO:0000256" key="1">
    <source>
        <dbReference type="ARBA" id="ARBA00007374"/>
    </source>
</evidence>
<dbReference type="InterPro" id="IPR005522">
    <property type="entry name" value="IPK"/>
</dbReference>
<keyword evidence="3" id="KW-0547">Nucleotide-binding</keyword>
<dbReference type="PANTHER" id="PTHR12400">
    <property type="entry name" value="INOSITOL POLYPHOSPHATE KINASE"/>
    <property type="match status" value="1"/>
</dbReference>
<sequence length="469" mass="53734">MSRLKLPPYQRKKNSGGNLYRKSCPPSYLLPFSEMTSVPSTNIPNLPVGCVPLDNQVAGHTFQAGEMGILRENDGTILKPAAKPLCGAHPSLVALRDLVPEYRGTQKLFVGDRYVDFMKLVDATDGMLEPCIMDVKIGARTWDPLATEEKRAAEEQKYLACKKALGLCIPGFQVYHLGTGRIKRYSKDYGKKLNEKTVRDALRIFLNADSGLCRALLVQLLSGLWAIQKWARTQKTLRLYSSSVLLVYDARRLRSSLQSKRKISKDYGKKLNEKTVRDALRIFLNADSGLCRALLVQLLSGLWAIQKWARTQKTLRLYSSSVLLVYDARRLRSSLQSKRKIRALLVQLLSGLWAIQKWARTQKTLRLYSSSVLLVYDARRLRNPIQSYQKIQRSHSTQNNYDEDLKEIRDKYTFMLHRMCAMEKKEWATVKMIDFAHAFPADEDSPDTNYLFGIENLVKMFEDFLKECE</sequence>
<evidence type="ECO:0000256" key="2">
    <source>
        <dbReference type="ARBA" id="ARBA00022679"/>
    </source>
</evidence>
<dbReference type="Gene3D" id="3.30.470.160">
    <property type="entry name" value="Inositol polyphosphate kinase"/>
    <property type="match status" value="3"/>
</dbReference>
<keyword evidence="2 8" id="KW-0808">Transferase</keyword>
<dbReference type="VEuPathDB" id="VectorBase:LLOJ000651"/>
<dbReference type="GO" id="GO:0005737">
    <property type="term" value="C:cytoplasm"/>
    <property type="evidence" value="ECO:0007669"/>
    <property type="project" value="TreeGrafter"/>
</dbReference>
<evidence type="ECO:0000256" key="8">
    <source>
        <dbReference type="RuleBase" id="RU363090"/>
    </source>
</evidence>
<evidence type="ECO:0000313" key="9">
    <source>
        <dbReference type="EnsemblMetazoa" id="LLOJ000651-PA"/>
    </source>
</evidence>
<dbReference type="Pfam" id="PF03770">
    <property type="entry name" value="IPK"/>
    <property type="match status" value="2"/>
</dbReference>
<dbReference type="GO" id="GO:0032958">
    <property type="term" value="P:inositol phosphate biosynthetic process"/>
    <property type="evidence" value="ECO:0007669"/>
    <property type="project" value="InterPro"/>
</dbReference>
<keyword evidence="4 8" id="KW-0418">Kinase</keyword>
<dbReference type="GO" id="GO:0005634">
    <property type="term" value="C:nucleus"/>
    <property type="evidence" value="ECO:0007669"/>
    <property type="project" value="TreeGrafter"/>
</dbReference>
<evidence type="ECO:0000256" key="5">
    <source>
        <dbReference type="ARBA" id="ARBA00022840"/>
    </source>
</evidence>
<dbReference type="InterPro" id="IPR038286">
    <property type="entry name" value="IPK_sf"/>
</dbReference>
<dbReference type="EnsemblMetazoa" id="LLOJ000651-RA">
    <property type="protein sequence ID" value="LLOJ000651-PA"/>
    <property type="gene ID" value="LLOJ000651"/>
</dbReference>
<organism evidence="9 10">
    <name type="scientific">Lutzomyia longipalpis</name>
    <name type="common">Sand fly</name>
    <dbReference type="NCBI Taxonomy" id="7200"/>
    <lineage>
        <taxon>Eukaryota</taxon>
        <taxon>Metazoa</taxon>
        <taxon>Ecdysozoa</taxon>
        <taxon>Arthropoda</taxon>
        <taxon>Hexapoda</taxon>
        <taxon>Insecta</taxon>
        <taxon>Pterygota</taxon>
        <taxon>Neoptera</taxon>
        <taxon>Endopterygota</taxon>
        <taxon>Diptera</taxon>
        <taxon>Nematocera</taxon>
        <taxon>Psychodoidea</taxon>
        <taxon>Psychodidae</taxon>
        <taxon>Lutzomyia</taxon>
        <taxon>Lutzomyia</taxon>
    </lineage>
</organism>
<evidence type="ECO:0000256" key="6">
    <source>
        <dbReference type="ARBA" id="ARBA00036164"/>
    </source>
</evidence>